<evidence type="ECO:0000313" key="11">
    <source>
        <dbReference type="RefSeq" id="XP_035674679.1"/>
    </source>
</evidence>
<evidence type="ECO:0000256" key="3">
    <source>
        <dbReference type="ARBA" id="ARBA00022737"/>
    </source>
</evidence>
<evidence type="ECO:0000256" key="6">
    <source>
        <dbReference type="SAM" id="MobiDB-lite"/>
    </source>
</evidence>
<feature type="region of interest" description="Disordered" evidence="6">
    <location>
        <begin position="632"/>
        <end position="669"/>
    </location>
</feature>
<feature type="domain" description="Kringle" evidence="8">
    <location>
        <begin position="35"/>
        <end position="113"/>
    </location>
</feature>
<dbReference type="InterPro" id="IPR018378">
    <property type="entry name" value="C-type_lectin_CS"/>
</dbReference>
<dbReference type="InterPro" id="IPR000001">
    <property type="entry name" value="Kringle"/>
</dbReference>
<dbReference type="PRINTS" id="PR00018">
    <property type="entry name" value="KRINGLE"/>
</dbReference>
<keyword evidence="2" id="KW-0732">Signal</keyword>
<feature type="disulfide bond" evidence="5">
    <location>
        <begin position="164"/>
        <end position="187"/>
    </location>
</feature>
<feature type="region of interest" description="Disordered" evidence="6">
    <location>
        <begin position="572"/>
        <end position="614"/>
    </location>
</feature>
<proteinExistence type="predicted"/>
<dbReference type="Pfam" id="PF00059">
    <property type="entry name" value="Lectin_C"/>
    <property type="match status" value="1"/>
</dbReference>
<feature type="domain" description="Kringle" evidence="8">
    <location>
        <begin position="268"/>
        <end position="342"/>
    </location>
</feature>
<name>A0A9J7L1V7_BRAFL</name>
<feature type="disulfide bond" evidence="5">
    <location>
        <begin position="239"/>
        <end position="262"/>
    </location>
</feature>
<feature type="domain" description="Kringle" evidence="8">
    <location>
        <begin position="193"/>
        <end position="267"/>
    </location>
</feature>
<dbReference type="AlphaFoldDB" id="A0A9J7L1V7"/>
<dbReference type="InterPro" id="IPR013806">
    <property type="entry name" value="Kringle-like"/>
</dbReference>
<dbReference type="GO" id="GO:0005102">
    <property type="term" value="F:signaling receptor binding"/>
    <property type="evidence" value="ECO:0000318"/>
    <property type="project" value="GO_Central"/>
</dbReference>
<dbReference type="CDD" id="cd00037">
    <property type="entry name" value="CLECT"/>
    <property type="match status" value="1"/>
</dbReference>
<protein>
    <submittedName>
        <fullName evidence="10 11">Plasminogen-like isoform X1</fullName>
    </submittedName>
</protein>
<dbReference type="InterPro" id="IPR016186">
    <property type="entry name" value="C-type_lectin-like/link_sf"/>
</dbReference>
<sequence length="756" mass="85597">MRLWKRYCRKCQRILAKIMTTSDVASTPMAQGAEACLVYKGESYRGKLATTVTGKKCQRWASQTPHSHKYRPDKYESYGLNENYCRNPTGHSAPWCYTMDLGKPWEICNVPGCDCVNYKGTTYRGTIAVTKSGKTCQPWASQTPHSHKYTPVNYLNYGLDQNYCRNPSGNAMPWCYTTDPGKKWDYCDIPGCECVEGTGATYRGTVAVTKSGTPCQRWDSTSPHKPSYAPPDGKDHNYCRNPSRQGMPWCYTTDPGKRWELCDIQPCECRMGKGTSYRGTVAVTKSGKTCQRWDSTSPHKPYFKPQDRKDHNYCRNPDGQAQPWCYTTDPGTRWEFCDIPGCGDSMGDKLEASTHFKVVNIRKTVADAKAYCQAEEKGHLADVTSQRVHDFLVKTIQEHGKTNLNYWVGLRDATGSGGWEWADGTPLSTCSYTNWAPGQPGNIGGQQCVMLKARAGFKWDNAGCSQKKYFICQTGPGDTDACGGQSAREVEADVDPENAFEAMRSSLLQEEAALSDREADKLRRSESEADFHHMVRLTELKTALESETEDGPEAMERLNQISRELGEVWQADEDPDVDEDQADEIPREFSVTWRPEEDPDMPMTALESETEDGPEAMEKLNQISRELGEVWQADEDPDVDEDQADEVPREFSVDWRPDEDPDVPMADDDLADEIPREFSVDWRPEEDPDVPMADDDLADEIPRELGETWEEQEADDVSEDEEDRDAILEELDGLVEELREIVEEKQMEMEEWVDDN</sequence>
<dbReference type="Pfam" id="PF00051">
    <property type="entry name" value="Kringle"/>
    <property type="match status" value="4"/>
</dbReference>
<dbReference type="KEGG" id="bfo:118414616"/>
<dbReference type="PANTHER" id="PTHR24261">
    <property type="entry name" value="PLASMINOGEN-RELATED"/>
    <property type="match status" value="1"/>
</dbReference>
<dbReference type="PANTHER" id="PTHR24261:SF7">
    <property type="entry name" value="KRINGLE DOMAIN-CONTAINING PROTEIN"/>
    <property type="match status" value="1"/>
</dbReference>
<keyword evidence="9" id="KW-1185">Reference proteome</keyword>
<dbReference type="RefSeq" id="XP_035674678.1">
    <property type="nucleotide sequence ID" value="XM_035818785.1"/>
</dbReference>
<dbReference type="Gene3D" id="2.40.20.10">
    <property type="entry name" value="Plasminogen Kringle 4"/>
    <property type="match status" value="4"/>
</dbReference>
<feature type="disulfide bond" evidence="5">
    <location>
        <begin position="115"/>
        <end position="192"/>
    </location>
</feature>
<feature type="compositionally biased region" description="Acidic residues" evidence="6">
    <location>
        <begin position="686"/>
        <end position="696"/>
    </location>
</feature>
<feature type="compositionally biased region" description="Acidic residues" evidence="6">
    <location>
        <begin position="707"/>
        <end position="723"/>
    </location>
</feature>
<dbReference type="FunFam" id="2.40.20.10:FF:000004">
    <property type="entry name" value="Hepatocyte growth factor"/>
    <property type="match status" value="2"/>
</dbReference>
<dbReference type="RefSeq" id="XP_035674679.1">
    <property type="nucleotide sequence ID" value="XM_035818786.1"/>
</dbReference>
<dbReference type="PROSITE" id="PS00615">
    <property type="entry name" value="C_TYPE_LECTIN_1"/>
    <property type="match status" value="1"/>
</dbReference>
<keyword evidence="1 5" id="KW-0420">Kringle</keyword>
<evidence type="ECO:0000259" key="7">
    <source>
        <dbReference type="PROSITE" id="PS50041"/>
    </source>
</evidence>
<dbReference type="GO" id="GO:0004175">
    <property type="term" value="F:endopeptidase activity"/>
    <property type="evidence" value="ECO:0000318"/>
    <property type="project" value="GO_Central"/>
</dbReference>
<dbReference type="PROSITE" id="PS50070">
    <property type="entry name" value="KRINGLE_2"/>
    <property type="match status" value="4"/>
</dbReference>
<accession>A0A9J7L1V7</accession>
<organism evidence="9 11">
    <name type="scientific">Branchiostoma floridae</name>
    <name type="common">Florida lancelet</name>
    <name type="synonym">Amphioxus</name>
    <dbReference type="NCBI Taxonomy" id="7739"/>
    <lineage>
        <taxon>Eukaryota</taxon>
        <taxon>Metazoa</taxon>
        <taxon>Chordata</taxon>
        <taxon>Cephalochordata</taxon>
        <taxon>Leptocardii</taxon>
        <taxon>Amphioxiformes</taxon>
        <taxon>Branchiostomatidae</taxon>
        <taxon>Branchiostoma</taxon>
    </lineage>
</organism>
<keyword evidence="3" id="KW-0677">Repeat</keyword>
<dbReference type="InterPro" id="IPR038178">
    <property type="entry name" value="Kringle_sf"/>
</dbReference>
<dbReference type="CDD" id="cd00108">
    <property type="entry name" value="KR"/>
    <property type="match status" value="4"/>
</dbReference>
<feature type="disulfide bond" evidence="5">
    <location>
        <begin position="314"/>
        <end position="337"/>
    </location>
</feature>
<feature type="compositionally biased region" description="Acidic residues" evidence="6">
    <location>
        <begin position="632"/>
        <end position="645"/>
    </location>
</feature>
<reference evidence="10 11" key="2">
    <citation type="submission" date="2025-04" db="UniProtKB">
        <authorList>
            <consortium name="RefSeq"/>
        </authorList>
    </citation>
    <scope>IDENTIFICATION</scope>
    <source>
        <strain evidence="10 11">S238N-H82</strain>
        <tissue evidence="10 11">Testes</tissue>
    </source>
</reference>
<dbReference type="Gene3D" id="3.10.100.10">
    <property type="entry name" value="Mannose-Binding Protein A, subunit A"/>
    <property type="match status" value="1"/>
</dbReference>
<dbReference type="GeneID" id="118414616"/>
<feature type="domain" description="Kringle" evidence="8">
    <location>
        <begin position="114"/>
        <end position="192"/>
    </location>
</feature>
<evidence type="ECO:0000259" key="8">
    <source>
        <dbReference type="PROSITE" id="PS50070"/>
    </source>
</evidence>
<evidence type="ECO:0000313" key="10">
    <source>
        <dbReference type="RefSeq" id="XP_035674678.1"/>
    </source>
</evidence>
<evidence type="ECO:0000256" key="2">
    <source>
        <dbReference type="ARBA" id="ARBA00022729"/>
    </source>
</evidence>
<feature type="compositionally biased region" description="Acidic residues" evidence="6">
    <location>
        <begin position="659"/>
        <end position="669"/>
    </location>
</feature>
<feature type="disulfide bond" evidence="5">
    <location>
        <begin position="36"/>
        <end position="113"/>
    </location>
</feature>
<dbReference type="PROSITE" id="PS00021">
    <property type="entry name" value="KRINGLE_1"/>
    <property type="match status" value="4"/>
</dbReference>
<evidence type="ECO:0000256" key="1">
    <source>
        <dbReference type="ARBA" id="ARBA00022572"/>
    </source>
</evidence>
<dbReference type="InterPro" id="IPR018056">
    <property type="entry name" value="Kringle_CS"/>
</dbReference>
<feature type="domain" description="C-type lectin" evidence="7">
    <location>
        <begin position="356"/>
        <end position="473"/>
    </location>
</feature>
<keyword evidence="4 5" id="KW-1015">Disulfide bond</keyword>
<comment type="caution">
    <text evidence="5">Lacks conserved residue(s) required for the propagation of feature annotation.</text>
</comment>
<dbReference type="SUPFAM" id="SSF57440">
    <property type="entry name" value="Kringle-like"/>
    <property type="match status" value="4"/>
</dbReference>
<feature type="disulfide bond" evidence="5">
    <location>
        <begin position="57"/>
        <end position="96"/>
    </location>
</feature>
<feature type="disulfide bond" evidence="5">
    <location>
        <begin position="85"/>
        <end position="108"/>
    </location>
</feature>
<reference evidence="9" key="1">
    <citation type="journal article" date="2020" name="Nat. Ecol. Evol.">
        <title>Deeply conserved synteny resolves early events in vertebrate evolution.</title>
        <authorList>
            <person name="Simakov O."/>
            <person name="Marletaz F."/>
            <person name="Yue J.X."/>
            <person name="O'Connell B."/>
            <person name="Jenkins J."/>
            <person name="Brandt A."/>
            <person name="Calef R."/>
            <person name="Tung C.H."/>
            <person name="Huang T.K."/>
            <person name="Schmutz J."/>
            <person name="Satoh N."/>
            <person name="Yu J.K."/>
            <person name="Putnam N.H."/>
            <person name="Green R.E."/>
            <person name="Rokhsar D.S."/>
        </authorList>
    </citation>
    <scope>NUCLEOTIDE SEQUENCE [LARGE SCALE GENOMIC DNA]</scope>
    <source>
        <strain evidence="9">S238N-H82</strain>
    </source>
</reference>
<dbReference type="InterPro" id="IPR001304">
    <property type="entry name" value="C-type_lectin-like"/>
</dbReference>
<dbReference type="Proteomes" id="UP000001554">
    <property type="component" value="Chromosome 4"/>
</dbReference>
<evidence type="ECO:0000256" key="5">
    <source>
        <dbReference type="PROSITE-ProRule" id="PRU00121"/>
    </source>
</evidence>
<dbReference type="InterPro" id="IPR016187">
    <property type="entry name" value="CTDL_fold"/>
</dbReference>
<dbReference type="SUPFAM" id="SSF56436">
    <property type="entry name" value="C-type lectin-like"/>
    <property type="match status" value="1"/>
</dbReference>
<dbReference type="SMART" id="SM00034">
    <property type="entry name" value="CLECT"/>
    <property type="match status" value="1"/>
</dbReference>
<dbReference type="PROSITE" id="PS50041">
    <property type="entry name" value="C_TYPE_LECTIN_2"/>
    <property type="match status" value="1"/>
</dbReference>
<feature type="disulfide bond" evidence="5">
    <location>
        <begin position="136"/>
        <end position="175"/>
    </location>
</feature>
<dbReference type="SMART" id="SM00130">
    <property type="entry name" value="KR"/>
    <property type="match status" value="4"/>
</dbReference>
<evidence type="ECO:0000313" key="9">
    <source>
        <dbReference type="Proteomes" id="UP000001554"/>
    </source>
</evidence>
<dbReference type="InterPro" id="IPR050759">
    <property type="entry name" value="Serine_protease_kringle"/>
</dbReference>
<feature type="region of interest" description="Disordered" evidence="6">
    <location>
        <begin position="701"/>
        <end position="723"/>
    </location>
</feature>
<dbReference type="OrthoDB" id="41905at2759"/>
<evidence type="ECO:0000256" key="4">
    <source>
        <dbReference type="ARBA" id="ARBA00023157"/>
    </source>
</evidence>
<dbReference type="FunFam" id="2.40.20.10:FF:000042">
    <property type="entry name" value="Uncharacterized protein"/>
    <property type="match status" value="2"/>
</dbReference>
<feature type="region of interest" description="Disordered" evidence="6">
    <location>
        <begin position="677"/>
        <end position="696"/>
    </location>
</feature>
<feature type="compositionally biased region" description="Basic and acidic residues" evidence="6">
    <location>
        <begin position="646"/>
        <end position="658"/>
    </location>
</feature>
<feature type="compositionally biased region" description="Acidic residues" evidence="6">
    <location>
        <begin position="572"/>
        <end position="583"/>
    </location>
</feature>
<dbReference type="GO" id="GO:0005615">
    <property type="term" value="C:extracellular space"/>
    <property type="evidence" value="ECO:0000318"/>
    <property type="project" value="GO_Central"/>
</dbReference>
<gene>
    <name evidence="10 11" type="primary">LOC118414616</name>
</gene>